<protein>
    <submittedName>
        <fullName evidence="1">Uncharacterized protein</fullName>
    </submittedName>
</protein>
<evidence type="ECO:0000313" key="2">
    <source>
        <dbReference type="Proteomes" id="UP000672602"/>
    </source>
</evidence>
<evidence type="ECO:0000313" key="1">
    <source>
        <dbReference type="EMBL" id="MBP5856731.1"/>
    </source>
</evidence>
<accession>A0A8J7SM66</accession>
<reference evidence="1" key="1">
    <citation type="submission" date="2021-04" db="EMBL/GenBank/DDBJ databases">
        <authorList>
            <person name="Zhang D.-C."/>
        </authorList>
    </citation>
    <scope>NUCLEOTIDE SEQUENCE</scope>
    <source>
        <strain evidence="1">CGMCC 1.15697</strain>
    </source>
</reference>
<comment type="caution">
    <text evidence="1">The sequence shown here is derived from an EMBL/GenBank/DDBJ whole genome shotgun (WGS) entry which is preliminary data.</text>
</comment>
<keyword evidence="2" id="KW-1185">Reference proteome</keyword>
<sequence length="185" mass="20768">MKLTKTYRRLVRDTTINDTSLLSTDYLNHFNELVMMLEMVGDMPEMLDEAGAWRFKSYQQHFADSVFQHKDLAVWAYEHAPDIWREPFDRCTAAARERIEAGLPRLDRLRAGGETAAIAVEAPALSRDLVRHIETMSAIINAAISAEEARALADGAEHVAEGRDAPVHREGATTLGQSDIDKLFD</sequence>
<dbReference type="Proteomes" id="UP000672602">
    <property type="component" value="Unassembled WGS sequence"/>
</dbReference>
<dbReference type="AlphaFoldDB" id="A0A8J7SM66"/>
<proteinExistence type="predicted"/>
<dbReference type="EMBL" id="JAGMWN010000003">
    <property type="protein sequence ID" value="MBP5856731.1"/>
    <property type="molecule type" value="Genomic_DNA"/>
</dbReference>
<dbReference type="RefSeq" id="WP_210681325.1">
    <property type="nucleotide sequence ID" value="NZ_JAGMWN010000003.1"/>
</dbReference>
<gene>
    <name evidence="1" type="ORF">KAJ83_06905</name>
</gene>
<organism evidence="1 2">
    <name type="scientific">Marivibrio halodurans</name>
    <dbReference type="NCBI Taxonomy" id="2039722"/>
    <lineage>
        <taxon>Bacteria</taxon>
        <taxon>Pseudomonadati</taxon>
        <taxon>Pseudomonadota</taxon>
        <taxon>Alphaproteobacteria</taxon>
        <taxon>Rhodospirillales</taxon>
        <taxon>Rhodospirillaceae</taxon>
        <taxon>Marivibrio</taxon>
    </lineage>
</organism>
<name>A0A8J7SM66_9PROT</name>